<name>A0AA86NXE8_9EUKA</name>
<dbReference type="FunFam" id="2.40.30.20:FF:000002">
    <property type="entry name" value="V-type proton ATPase catalytic subunit A"/>
    <property type="match status" value="1"/>
</dbReference>
<protein>
    <recommendedName>
        <fullName evidence="2">H(+)-transporting two-sector ATPase</fullName>
        <ecNumber evidence="2">7.1.2.2</ecNumber>
    </recommendedName>
</protein>
<dbReference type="Pfam" id="PF16886">
    <property type="entry name" value="ATP-synt_ab_Xtn"/>
    <property type="match status" value="1"/>
</dbReference>
<evidence type="ECO:0000259" key="13">
    <source>
        <dbReference type="Pfam" id="PF22919"/>
    </source>
</evidence>
<organism evidence="14">
    <name type="scientific">Hexamita inflata</name>
    <dbReference type="NCBI Taxonomy" id="28002"/>
    <lineage>
        <taxon>Eukaryota</taxon>
        <taxon>Metamonada</taxon>
        <taxon>Diplomonadida</taxon>
        <taxon>Hexamitidae</taxon>
        <taxon>Hexamitinae</taxon>
        <taxon>Hexamita</taxon>
    </lineage>
</organism>
<dbReference type="PANTHER" id="PTHR43607">
    <property type="entry name" value="V-TYPE PROTON ATPASE CATALYTIC SUBUNIT A"/>
    <property type="match status" value="1"/>
</dbReference>
<evidence type="ECO:0000256" key="8">
    <source>
        <dbReference type="ARBA" id="ARBA00023065"/>
    </source>
</evidence>
<feature type="domain" description="ATPase F1/V1/A1 complex alpha/beta subunit N-terminal" evidence="11">
    <location>
        <begin position="8"/>
        <end position="68"/>
    </location>
</feature>
<dbReference type="Gene3D" id="3.40.50.300">
    <property type="entry name" value="P-loop containing nucleotide triphosphate hydrolases"/>
    <property type="match status" value="1"/>
</dbReference>
<evidence type="ECO:0000313" key="16">
    <source>
        <dbReference type="Proteomes" id="UP001642409"/>
    </source>
</evidence>
<dbReference type="AlphaFoldDB" id="A0AA86NXE8"/>
<dbReference type="EMBL" id="CATOUU010000380">
    <property type="protein sequence ID" value="CAI9927123.1"/>
    <property type="molecule type" value="Genomic_DNA"/>
</dbReference>
<dbReference type="CDD" id="cd18111">
    <property type="entry name" value="ATP-synt_V_A-type_alpha_C"/>
    <property type="match status" value="1"/>
</dbReference>
<keyword evidence="7" id="KW-1278">Translocase</keyword>
<dbReference type="CDD" id="cd18119">
    <property type="entry name" value="ATP-synt_V_A-type_alpha_N"/>
    <property type="match status" value="1"/>
</dbReference>
<dbReference type="InterPro" id="IPR020003">
    <property type="entry name" value="ATPase_a/bsu_AS"/>
</dbReference>
<keyword evidence="8" id="KW-0406">Ion transport</keyword>
<dbReference type="Gene3D" id="2.40.50.100">
    <property type="match status" value="1"/>
</dbReference>
<dbReference type="EMBL" id="CAXDID020000003">
    <property type="protein sequence ID" value="CAL5971986.1"/>
    <property type="molecule type" value="Genomic_DNA"/>
</dbReference>
<dbReference type="PANTHER" id="PTHR43607:SF1">
    <property type="entry name" value="H(+)-TRANSPORTING TWO-SECTOR ATPASE"/>
    <property type="match status" value="1"/>
</dbReference>
<dbReference type="SUPFAM" id="SSF47917">
    <property type="entry name" value="C-terminal domain of alpha and beta subunits of F1 ATP synthase"/>
    <property type="match status" value="1"/>
</dbReference>
<dbReference type="InterPro" id="IPR024034">
    <property type="entry name" value="ATPase_F1/V1_b/a_C"/>
</dbReference>
<dbReference type="Pfam" id="PF02874">
    <property type="entry name" value="ATP-synt_ab_N"/>
    <property type="match status" value="1"/>
</dbReference>
<accession>A0AA86NXE8</accession>
<dbReference type="InterPro" id="IPR023366">
    <property type="entry name" value="ATP_synth_asu-like_sf"/>
</dbReference>
<keyword evidence="5" id="KW-0375">Hydrogen ion transport</keyword>
<dbReference type="EC" id="7.1.2.2" evidence="2"/>
<comment type="catalytic activity">
    <reaction evidence="9">
        <text>ATP + H2O + 4 H(+)(in) = ADP + phosphate + 5 H(+)(out)</text>
        <dbReference type="Rhea" id="RHEA:57720"/>
        <dbReference type="ChEBI" id="CHEBI:15377"/>
        <dbReference type="ChEBI" id="CHEBI:15378"/>
        <dbReference type="ChEBI" id="CHEBI:30616"/>
        <dbReference type="ChEBI" id="CHEBI:43474"/>
        <dbReference type="ChEBI" id="CHEBI:456216"/>
        <dbReference type="EC" id="7.1.2.2"/>
    </reaction>
</comment>
<dbReference type="GO" id="GO:0005524">
    <property type="term" value="F:ATP binding"/>
    <property type="evidence" value="ECO:0007669"/>
    <property type="project" value="UniProtKB-KW"/>
</dbReference>
<feature type="domain" description="ATP synthase A/B type C-terminal" evidence="13">
    <location>
        <begin position="508"/>
        <end position="601"/>
    </location>
</feature>
<dbReference type="Gene3D" id="2.40.30.20">
    <property type="match status" value="1"/>
</dbReference>
<evidence type="ECO:0000256" key="5">
    <source>
        <dbReference type="ARBA" id="ARBA00022781"/>
    </source>
</evidence>
<dbReference type="Pfam" id="PF22919">
    <property type="entry name" value="ATP-synt_VA_C"/>
    <property type="match status" value="1"/>
</dbReference>
<dbReference type="GO" id="GO:0046961">
    <property type="term" value="F:proton-transporting ATPase activity, rotational mechanism"/>
    <property type="evidence" value="ECO:0007669"/>
    <property type="project" value="InterPro"/>
</dbReference>
<reference evidence="15 16" key="2">
    <citation type="submission" date="2024-07" db="EMBL/GenBank/DDBJ databases">
        <authorList>
            <person name="Akdeniz Z."/>
        </authorList>
    </citation>
    <scope>NUCLEOTIDE SEQUENCE [LARGE SCALE GENOMIC DNA]</scope>
</reference>
<dbReference type="Proteomes" id="UP001642409">
    <property type="component" value="Unassembled WGS sequence"/>
</dbReference>
<comment type="similarity">
    <text evidence="1">Belongs to the ATPase alpha/beta chains family.</text>
</comment>
<keyword evidence="16" id="KW-1185">Reference proteome</keyword>
<evidence type="ECO:0000259" key="10">
    <source>
        <dbReference type="Pfam" id="PF00006"/>
    </source>
</evidence>
<evidence type="ECO:0000256" key="7">
    <source>
        <dbReference type="ARBA" id="ARBA00022967"/>
    </source>
</evidence>
<keyword evidence="6" id="KW-0067">ATP-binding</keyword>
<dbReference type="SUPFAM" id="SSF52540">
    <property type="entry name" value="P-loop containing nucleoside triphosphate hydrolases"/>
    <property type="match status" value="1"/>
</dbReference>
<evidence type="ECO:0000256" key="6">
    <source>
        <dbReference type="ARBA" id="ARBA00022840"/>
    </source>
</evidence>
<dbReference type="GO" id="GO:0046034">
    <property type="term" value="P:ATP metabolic process"/>
    <property type="evidence" value="ECO:0007669"/>
    <property type="project" value="InterPro"/>
</dbReference>
<evidence type="ECO:0000259" key="11">
    <source>
        <dbReference type="Pfam" id="PF02874"/>
    </source>
</evidence>
<evidence type="ECO:0000256" key="9">
    <source>
        <dbReference type="ARBA" id="ARBA00048383"/>
    </source>
</evidence>
<dbReference type="InterPro" id="IPR000194">
    <property type="entry name" value="ATPase_F1/V1/A1_a/bsu_nucl-bd"/>
</dbReference>
<dbReference type="InterPro" id="IPR022878">
    <property type="entry name" value="V-ATPase_asu"/>
</dbReference>
<feature type="domain" description="ATPsynthase alpha/beta subunit barrel-sandwich" evidence="12">
    <location>
        <begin position="121"/>
        <end position="222"/>
    </location>
</feature>
<comment type="caution">
    <text evidence="14">The sequence shown here is derived from an EMBL/GenBank/DDBJ whole genome shotgun (WGS) entry which is preliminary data.</text>
</comment>
<dbReference type="InterPro" id="IPR027417">
    <property type="entry name" value="P-loop_NTPase"/>
</dbReference>
<evidence type="ECO:0000256" key="4">
    <source>
        <dbReference type="ARBA" id="ARBA00022741"/>
    </source>
</evidence>
<feature type="domain" description="ATPase F1/V1/A1 complex alpha/beta subunit nucleotide-binding" evidence="10">
    <location>
        <begin position="240"/>
        <end position="498"/>
    </location>
</feature>
<evidence type="ECO:0000259" key="12">
    <source>
        <dbReference type="Pfam" id="PF16886"/>
    </source>
</evidence>
<dbReference type="InterPro" id="IPR055190">
    <property type="entry name" value="ATP-synt_VA_C"/>
</dbReference>
<dbReference type="SUPFAM" id="SSF50615">
    <property type="entry name" value="N-terminal domain of alpha and beta subunits of F1 ATP synthase"/>
    <property type="match status" value="1"/>
</dbReference>
<evidence type="ECO:0000313" key="15">
    <source>
        <dbReference type="EMBL" id="CAL5971986.1"/>
    </source>
</evidence>
<dbReference type="InterPro" id="IPR036121">
    <property type="entry name" value="ATPase_F1/V1/A1_a/bsu_N_sf"/>
</dbReference>
<keyword evidence="4" id="KW-0547">Nucleotide-binding</keyword>
<evidence type="ECO:0000256" key="3">
    <source>
        <dbReference type="ARBA" id="ARBA00022448"/>
    </source>
</evidence>
<gene>
    <name evidence="14" type="ORF">HINF_LOCUS14768</name>
    <name evidence="15" type="ORF">HINF_LOCUS1679</name>
</gene>
<dbReference type="PROSITE" id="PS00152">
    <property type="entry name" value="ATPASE_ALPHA_BETA"/>
    <property type="match status" value="1"/>
</dbReference>
<evidence type="ECO:0000313" key="14">
    <source>
        <dbReference type="EMBL" id="CAI9927123.1"/>
    </source>
</evidence>
<dbReference type="CDD" id="cd01134">
    <property type="entry name" value="V_A-ATPase_A"/>
    <property type="match status" value="1"/>
</dbReference>
<sequence length="653" mass="72872">MSQPESRVISVSGPVVRASNLLGAFLYEVVYVGDLRLIGEIIQLNKDQAIIQVYEETSGLRVGQPVHRSHKLLSVELGPGLLTTIYDGIQRPLVDIANQCARSSSLRDRANDIFIPRGVDIPALDRTKKWFLDTERFGFKAGDLITQGDIFGAVQENKLLECRIFLPDYGYLKESQEEKLTRGGQIKFIAKNGLYDITQVILEIESDGEIIQYKLSHKHPVRSPSKYAEKLPASNPLITGQRVLDGLFPLAQGSTAAIPGAFGCGKTVISQAISKFSNSEVIVYIGCGERGNEMAEVLTEFPEMNVELQVGKCKACGLEWRVHGVEKCVKCGSDQVEVTETTASIMNRTVLIANTSNMPVAAREASIYTGITISEYFRDMGYNVSLLADSTSRWAEALREISGRLAELPSEGGYPSYLSSRLSQFYERAGKVECLGQLHHQKRIGSISIVGAVSPQGGDFSDAVAVNTLQIVQVFWALSKNLAKRKHFPSVDWTLSYSRCVDSLQAWFNQTNKNFLIYRDVMRKLLQDEISLLETAQLVGFDSLGNEEKLVIETCKIVKEGFLQQNSFTSYDKYCPFVKTCCMMRNICRFYELALKQLQNGVDFNRLKEQNLDLIDKLNRQKFIDSNKRGVESAVKELDEIHTLIGDKLGEGM</sequence>
<reference evidence="14" key="1">
    <citation type="submission" date="2023-06" db="EMBL/GenBank/DDBJ databases">
        <authorList>
            <person name="Kurt Z."/>
        </authorList>
    </citation>
    <scope>NUCLEOTIDE SEQUENCE</scope>
</reference>
<dbReference type="Pfam" id="PF00006">
    <property type="entry name" value="ATP-synt_ab"/>
    <property type="match status" value="1"/>
</dbReference>
<dbReference type="InterPro" id="IPR031686">
    <property type="entry name" value="ATP-synth_a_Xtn"/>
</dbReference>
<proteinExistence type="inferred from homology"/>
<dbReference type="InterPro" id="IPR004100">
    <property type="entry name" value="ATPase_F1/V1/A1_a/bsu_N"/>
</dbReference>
<dbReference type="Gene3D" id="1.10.1140.10">
    <property type="entry name" value="Bovine Mitochondrial F1-atpase, Atp Synthase Beta Chain, Chain D, domain 3"/>
    <property type="match status" value="1"/>
</dbReference>
<keyword evidence="3" id="KW-0813">Transport</keyword>
<evidence type="ECO:0000256" key="1">
    <source>
        <dbReference type="ARBA" id="ARBA00008936"/>
    </source>
</evidence>
<evidence type="ECO:0000256" key="2">
    <source>
        <dbReference type="ARBA" id="ARBA00012473"/>
    </source>
</evidence>